<evidence type="ECO:0000256" key="1">
    <source>
        <dbReference type="SAM" id="Phobius"/>
    </source>
</evidence>
<reference evidence="2" key="1">
    <citation type="journal article" date="2007" name="Science">
        <title>Draft genome of the filarial nematode parasite Brugia malayi.</title>
        <authorList>
            <person name="Ghedin E."/>
            <person name="Wang S."/>
            <person name="Spiro D."/>
            <person name="Caler E."/>
            <person name="Zhao Q."/>
            <person name="Crabtree J."/>
            <person name="Allen J.E."/>
            <person name="Delcher A.L."/>
            <person name="Guiliano D.B."/>
            <person name="Miranda-Saavedra D."/>
            <person name="Angiuoli S.V."/>
            <person name="Creasy T."/>
            <person name="Amedeo P."/>
            <person name="Haas B."/>
            <person name="El-Sayed N.M."/>
            <person name="Wortman J.R."/>
            <person name="Feldblyum T."/>
            <person name="Tallon L."/>
            <person name="Schatz M."/>
            <person name="Shumway M."/>
            <person name="Koo H."/>
            <person name="Salzberg S.L."/>
            <person name="Schobel S."/>
            <person name="Pertea M."/>
            <person name="Pop M."/>
            <person name="White O."/>
            <person name="Barton G.J."/>
            <person name="Carlow C.K."/>
            <person name="Crawford M.J."/>
            <person name="Daub J."/>
            <person name="Dimmic M.W."/>
            <person name="Estes C.F."/>
            <person name="Foster J.M."/>
            <person name="Ganatra M."/>
            <person name="Gregory W.F."/>
            <person name="Johnson N.M."/>
            <person name="Jin J."/>
            <person name="Komuniecki R."/>
            <person name="Korf I."/>
            <person name="Kumar S."/>
            <person name="Laney S."/>
            <person name="Li B.W."/>
            <person name="Li W."/>
            <person name="Lindblom T.H."/>
            <person name="Lustigman S."/>
            <person name="Ma D."/>
            <person name="Maina C.V."/>
            <person name="Martin D.M."/>
            <person name="McCarter J.P."/>
            <person name="McReynolds L."/>
            <person name="Mitreva M."/>
            <person name="Nutman T.B."/>
            <person name="Parkinson J."/>
            <person name="Peregrin-Alvarez J.M."/>
            <person name="Poole C."/>
            <person name="Ren Q."/>
            <person name="Saunders L."/>
            <person name="Sluder A.E."/>
            <person name="Smith K."/>
            <person name="Stanke M."/>
            <person name="Unnasch T.R."/>
            <person name="Ware J."/>
            <person name="Wei A.D."/>
            <person name="Weil G."/>
            <person name="Williams D.J."/>
            <person name="Zhang Y."/>
            <person name="Williams S.A."/>
            <person name="Fraser-Liggett C."/>
            <person name="Slatko B."/>
            <person name="Blaxter M.L."/>
            <person name="Scott A.L."/>
        </authorList>
    </citation>
    <scope>NUCLEOTIDE SEQUENCE</scope>
    <source>
        <strain evidence="2">FR3</strain>
    </source>
</reference>
<name>A0A1I9GD38_BRUMA</name>
<dbReference type="EMBL" id="LN856942">
    <property type="protein sequence ID" value="CRZ24129.1"/>
    <property type="molecule type" value="Genomic_DNA"/>
</dbReference>
<keyword evidence="1" id="KW-0812">Transmembrane</keyword>
<feature type="transmembrane region" description="Helical" evidence="1">
    <location>
        <begin position="18"/>
        <end position="42"/>
    </location>
</feature>
<dbReference type="AlphaFoldDB" id="A0A1I9GD38"/>
<protein>
    <submittedName>
        <fullName evidence="2">Bm7190</fullName>
    </submittedName>
</protein>
<keyword evidence="1" id="KW-1133">Transmembrane helix</keyword>
<keyword evidence="1" id="KW-0472">Membrane</keyword>
<proteinExistence type="predicted"/>
<sequence length="57" mass="6629">MIIYSKDFTSAARCCYYYYYYCPFLNVSITGVILVFPCYPFVGTMEAIVERIVFVLA</sequence>
<organism evidence="2">
    <name type="scientific">Brugia malayi</name>
    <name type="common">Filarial nematode worm</name>
    <dbReference type="NCBI Taxonomy" id="6279"/>
    <lineage>
        <taxon>Eukaryota</taxon>
        <taxon>Metazoa</taxon>
        <taxon>Ecdysozoa</taxon>
        <taxon>Nematoda</taxon>
        <taxon>Chromadorea</taxon>
        <taxon>Rhabditida</taxon>
        <taxon>Spirurina</taxon>
        <taxon>Spiruromorpha</taxon>
        <taxon>Filarioidea</taxon>
        <taxon>Onchocercidae</taxon>
        <taxon>Brugia</taxon>
    </lineage>
</organism>
<accession>A0A1I9GD38</accession>
<reference evidence="2" key="2">
    <citation type="submission" date="2012-12" db="EMBL/GenBank/DDBJ databases">
        <authorList>
            <consortium name="WormBase Consortium"/>
            <person name="Ghedin E."/>
            <person name="Paulini M."/>
        </authorList>
    </citation>
    <scope>NUCLEOTIDE SEQUENCE</scope>
    <source>
        <strain evidence="2">FR3</strain>
    </source>
</reference>
<gene>
    <name evidence="2" type="primary">Bm7190</name>
    <name evidence="2" type="ORF">BM_Bm7190</name>
</gene>
<evidence type="ECO:0000313" key="2">
    <source>
        <dbReference type="EMBL" id="CRZ24129.1"/>
    </source>
</evidence>